<evidence type="ECO:0000313" key="3">
    <source>
        <dbReference type="EMBL" id="EFC47362.1"/>
    </source>
</evidence>
<dbReference type="GO" id="GO:0016192">
    <property type="term" value="P:vesicle-mediated transport"/>
    <property type="evidence" value="ECO:0007669"/>
    <property type="project" value="InterPro"/>
</dbReference>
<sequence length="907" mass="103215">MSIQQQALLVEAVGKASKLLPPSTISNQQASDRRKSPHKVVDPFSDYQDNSELIDEDANQEYEKLAKQLNNAVVFMDSVSAECFSWNQFGEDQSLTSNHLLKLGVLTILDLTSDQDWPSIDKLKDLKEMNLSWNNYVSNNDNTENSTNNLNIKESIDSEEEDDEFEKFYSDEEDEAPTVNTKKSTAPESSEKIEHFIVQSDMITPQMQDTPNVQKAVFFVCHLTKTLEQAVRKSVEKYKFTHIYFYCPFSEGFCEYYQSKVLEGIELDENYVPSVGYFKEYLTYSDLIEKCRLIIFETQYNLHKKENSSKKFENEINNSIHVEVNHYSFNISAIMPNIFVTPTCHGVFPILSLAQRSPAVSSPIKSSSLLSGFTIGSPQKEKKSEVLMAFDELPTPFQLQFKMLAATLRDLLKNMRMSVDVYSLGQSSNLIAQDLQNLIREESFRTTNSCTLVLVDRSLDLVSPMVHSESILDKVLNTTERKTGLSTNVRFDGMTLNSSSSELRKLNMSGLLHHGNEKIINLMNSIIEKKNSESIGEMKVVLDKLQNLTTKKGELSFEKTTQSLKNLLKDLALSTLSDNCDVIQFLSTIIHALELTQSNTKRAELASAEKLILYECDNNQDELLTYIINILKKDGSKFSLQDVLRLVVMIYSVVTPDCSFKMERDLKKLLAKHIVDNYKQSSCISFIESILSDETLDQLQNPTEEEEASPVEEEEEEEADWDNWNEDFDDDKPKKKFDIKENIQNLVEEDLSIIFKCLNAVKRQRQYFQILNKLAANDHVFIFENESGNLGNTETPFRSLCKQLAYVLGETEPCPDLVHNASLLSTISNTFGFMFQSKSKPIKNESSTMILFIVGGITFGEITDIKQMINNNLREKGQHSPYFGKKIILGSTCITSAEIILNHLFSH</sequence>
<dbReference type="VEuPathDB" id="AmoebaDB:NAEGRDRAFT_78884"/>
<dbReference type="RefSeq" id="XP_002680106.1">
    <property type="nucleotide sequence ID" value="XM_002680060.1"/>
</dbReference>
<dbReference type="OMA" id="SEGFCEY"/>
<proteinExistence type="inferred from homology"/>
<dbReference type="OrthoDB" id="549905at2759"/>
<dbReference type="Proteomes" id="UP000006671">
    <property type="component" value="Unassembled WGS sequence"/>
</dbReference>
<dbReference type="SUPFAM" id="SSF56815">
    <property type="entry name" value="Sec1/munc18-like (SM) proteins"/>
    <property type="match status" value="1"/>
</dbReference>
<feature type="compositionally biased region" description="Acidic residues" evidence="2">
    <location>
        <begin position="703"/>
        <end position="730"/>
    </location>
</feature>
<dbReference type="KEGG" id="ngr:NAEGRDRAFT_78884"/>
<dbReference type="InParanoid" id="D2V7E6"/>
<reference evidence="3 4" key="1">
    <citation type="journal article" date="2010" name="Cell">
        <title>The genome of Naegleria gruberi illuminates early eukaryotic versatility.</title>
        <authorList>
            <person name="Fritz-Laylin L.K."/>
            <person name="Prochnik S.E."/>
            <person name="Ginger M.L."/>
            <person name="Dacks J.B."/>
            <person name="Carpenter M.L."/>
            <person name="Field M.C."/>
            <person name="Kuo A."/>
            <person name="Paredez A."/>
            <person name="Chapman J."/>
            <person name="Pham J."/>
            <person name="Shu S."/>
            <person name="Neupane R."/>
            <person name="Cipriano M."/>
            <person name="Mancuso J."/>
            <person name="Tu H."/>
            <person name="Salamov A."/>
            <person name="Lindquist E."/>
            <person name="Shapiro H."/>
            <person name="Lucas S."/>
            <person name="Grigoriev I.V."/>
            <person name="Cande W.Z."/>
            <person name="Fulton C."/>
            <person name="Rokhsar D.S."/>
            <person name="Dawson S.C."/>
        </authorList>
    </citation>
    <scope>NUCLEOTIDE SEQUENCE [LARGE SCALE GENOMIC DNA]</scope>
    <source>
        <strain evidence="3 4">NEG-M</strain>
    </source>
</reference>
<evidence type="ECO:0000256" key="2">
    <source>
        <dbReference type="SAM" id="MobiDB-lite"/>
    </source>
</evidence>
<dbReference type="Pfam" id="PF00995">
    <property type="entry name" value="Sec1"/>
    <property type="match status" value="1"/>
</dbReference>
<dbReference type="GeneID" id="8861429"/>
<evidence type="ECO:0000313" key="4">
    <source>
        <dbReference type="Proteomes" id="UP000006671"/>
    </source>
</evidence>
<keyword evidence="4" id="KW-1185">Reference proteome</keyword>
<accession>D2V7E6</accession>
<organism evidence="4">
    <name type="scientific">Naegleria gruberi</name>
    <name type="common">Amoeba</name>
    <dbReference type="NCBI Taxonomy" id="5762"/>
    <lineage>
        <taxon>Eukaryota</taxon>
        <taxon>Discoba</taxon>
        <taxon>Heterolobosea</taxon>
        <taxon>Tetramitia</taxon>
        <taxon>Eutetramitia</taxon>
        <taxon>Vahlkampfiidae</taxon>
        <taxon>Naegleria</taxon>
    </lineage>
</organism>
<dbReference type="AlphaFoldDB" id="D2V7E6"/>
<dbReference type="STRING" id="5762.D2V7E6"/>
<protein>
    <submittedName>
        <fullName evidence="3">Uncharacterized protein</fullName>
    </submittedName>
</protein>
<dbReference type="InterPro" id="IPR001619">
    <property type="entry name" value="Sec1-like"/>
</dbReference>
<gene>
    <name evidence="3" type="ORF">NAEGRDRAFT_78884</name>
</gene>
<dbReference type="InterPro" id="IPR036045">
    <property type="entry name" value="Sec1-like_sf"/>
</dbReference>
<dbReference type="PANTHER" id="PTHR11679">
    <property type="entry name" value="VESICLE PROTEIN SORTING-ASSOCIATED"/>
    <property type="match status" value="1"/>
</dbReference>
<dbReference type="InterPro" id="IPR027482">
    <property type="entry name" value="Sec1-like_dom2"/>
</dbReference>
<evidence type="ECO:0000256" key="1">
    <source>
        <dbReference type="ARBA" id="ARBA00009884"/>
    </source>
</evidence>
<feature type="region of interest" description="Disordered" evidence="2">
    <location>
        <begin position="21"/>
        <end position="41"/>
    </location>
</feature>
<comment type="similarity">
    <text evidence="1">Belongs to the STXBP/unc-18/SEC1 family.</text>
</comment>
<dbReference type="EMBL" id="GG738855">
    <property type="protein sequence ID" value="EFC47362.1"/>
    <property type="molecule type" value="Genomic_DNA"/>
</dbReference>
<feature type="region of interest" description="Disordered" evidence="2">
    <location>
        <begin position="699"/>
        <end position="730"/>
    </location>
</feature>
<dbReference type="Gene3D" id="3.40.50.1910">
    <property type="match status" value="1"/>
</dbReference>
<name>D2V7E6_NAEGR</name>